<gene>
    <name evidence="2" type="ORF">NCGR_LOCUS34113</name>
</gene>
<accession>A0A811PVB1</accession>
<proteinExistence type="predicted"/>
<protein>
    <submittedName>
        <fullName evidence="2">Uncharacterized protein</fullName>
    </submittedName>
</protein>
<evidence type="ECO:0000313" key="3">
    <source>
        <dbReference type="Proteomes" id="UP000604825"/>
    </source>
</evidence>
<evidence type="ECO:0000256" key="1">
    <source>
        <dbReference type="SAM" id="MobiDB-lite"/>
    </source>
</evidence>
<name>A0A811PVB1_9POAL</name>
<sequence>MGGLWRGSSLASADSDGQDLQLSNSPSAGGAAPPWRATLRARALAQVLPVAGSVHRKRRIDRESGSNCNTLLSIVKQQATSRQITVLGIKHFLLSP</sequence>
<reference evidence="2" key="1">
    <citation type="submission" date="2020-10" db="EMBL/GenBank/DDBJ databases">
        <authorList>
            <person name="Han B."/>
            <person name="Lu T."/>
            <person name="Zhao Q."/>
            <person name="Huang X."/>
            <person name="Zhao Y."/>
        </authorList>
    </citation>
    <scope>NUCLEOTIDE SEQUENCE</scope>
</reference>
<comment type="caution">
    <text evidence="2">The sequence shown here is derived from an EMBL/GenBank/DDBJ whole genome shotgun (WGS) entry which is preliminary data.</text>
</comment>
<feature type="region of interest" description="Disordered" evidence="1">
    <location>
        <begin position="1"/>
        <end position="34"/>
    </location>
</feature>
<feature type="compositionally biased region" description="Polar residues" evidence="1">
    <location>
        <begin position="18"/>
        <end position="27"/>
    </location>
</feature>
<dbReference type="EMBL" id="CAJGYO010000008">
    <property type="protein sequence ID" value="CAD6250319.1"/>
    <property type="molecule type" value="Genomic_DNA"/>
</dbReference>
<dbReference type="AlphaFoldDB" id="A0A811PVB1"/>
<dbReference type="Proteomes" id="UP000604825">
    <property type="component" value="Unassembled WGS sequence"/>
</dbReference>
<evidence type="ECO:0000313" key="2">
    <source>
        <dbReference type="EMBL" id="CAD6250319.1"/>
    </source>
</evidence>
<keyword evidence="3" id="KW-1185">Reference proteome</keyword>
<organism evidence="2 3">
    <name type="scientific">Miscanthus lutarioriparius</name>
    <dbReference type="NCBI Taxonomy" id="422564"/>
    <lineage>
        <taxon>Eukaryota</taxon>
        <taxon>Viridiplantae</taxon>
        <taxon>Streptophyta</taxon>
        <taxon>Embryophyta</taxon>
        <taxon>Tracheophyta</taxon>
        <taxon>Spermatophyta</taxon>
        <taxon>Magnoliopsida</taxon>
        <taxon>Liliopsida</taxon>
        <taxon>Poales</taxon>
        <taxon>Poaceae</taxon>
        <taxon>PACMAD clade</taxon>
        <taxon>Panicoideae</taxon>
        <taxon>Andropogonodae</taxon>
        <taxon>Andropogoneae</taxon>
        <taxon>Saccharinae</taxon>
        <taxon>Miscanthus</taxon>
    </lineage>
</organism>